<dbReference type="Proteomes" id="UP000002212">
    <property type="component" value="Chromosome"/>
</dbReference>
<feature type="region of interest" description="Disordered" evidence="7">
    <location>
        <begin position="1"/>
        <end position="21"/>
    </location>
</feature>
<dbReference type="HOGENOM" id="CLU_026244_3_1_11"/>
<evidence type="ECO:0000256" key="4">
    <source>
        <dbReference type="ARBA" id="ARBA00023002"/>
    </source>
</evidence>
<dbReference type="AlphaFoldDB" id="C1B3N4"/>
<dbReference type="PRINTS" id="PR00090">
    <property type="entry name" value="RNGDIOXGNASE"/>
</dbReference>
<accession>C1B3N4</accession>
<evidence type="ECO:0000259" key="8">
    <source>
        <dbReference type="PROSITE" id="PS51296"/>
    </source>
</evidence>
<organism evidence="9 10">
    <name type="scientific">Rhodococcus opacus (strain B4)</name>
    <dbReference type="NCBI Taxonomy" id="632772"/>
    <lineage>
        <taxon>Bacteria</taxon>
        <taxon>Bacillati</taxon>
        <taxon>Actinomycetota</taxon>
        <taxon>Actinomycetes</taxon>
        <taxon>Mycobacteriales</taxon>
        <taxon>Nocardiaceae</taxon>
        <taxon>Rhodococcus</taxon>
    </lineage>
</organism>
<keyword evidence="6" id="KW-0411">Iron-sulfur</keyword>
<dbReference type="GO" id="GO:0051537">
    <property type="term" value="F:2 iron, 2 sulfur cluster binding"/>
    <property type="evidence" value="ECO:0007669"/>
    <property type="project" value="UniProtKB-KW"/>
</dbReference>
<feature type="domain" description="Rieske" evidence="8">
    <location>
        <begin position="73"/>
        <end position="180"/>
    </location>
</feature>
<dbReference type="SUPFAM" id="SSF55961">
    <property type="entry name" value="Bet v1-like"/>
    <property type="match status" value="1"/>
</dbReference>
<keyword evidence="3" id="KW-0479">Metal-binding</keyword>
<dbReference type="InterPro" id="IPR017941">
    <property type="entry name" value="Rieske_2Fe-2S"/>
</dbReference>
<dbReference type="GO" id="GO:0016705">
    <property type="term" value="F:oxidoreductase activity, acting on paired donors, with incorporation or reduction of molecular oxygen"/>
    <property type="evidence" value="ECO:0007669"/>
    <property type="project" value="UniProtKB-ARBA"/>
</dbReference>
<dbReference type="Pfam" id="PF00355">
    <property type="entry name" value="Rieske"/>
    <property type="match status" value="1"/>
</dbReference>
<dbReference type="Pfam" id="PF00848">
    <property type="entry name" value="Ring_hydroxyl_A"/>
    <property type="match status" value="1"/>
</dbReference>
<dbReference type="PANTHER" id="PTHR43756">
    <property type="entry name" value="CHOLINE MONOOXYGENASE, CHLOROPLASTIC"/>
    <property type="match status" value="1"/>
</dbReference>
<evidence type="ECO:0000313" key="10">
    <source>
        <dbReference type="Proteomes" id="UP000002212"/>
    </source>
</evidence>
<evidence type="ECO:0000256" key="5">
    <source>
        <dbReference type="ARBA" id="ARBA00023004"/>
    </source>
</evidence>
<dbReference type="PATRIC" id="fig|632772.20.peg.2597"/>
<evidence type="ECO:0000256" key="7">
    <source>
        <dbReference type="SAM" id="MobiDB-lite"/>
    </source>
</evidence>
<dbReference type="KEGG" id="rop:ROP_24850"/>
<dbReference type="EMBL" id="AP011115">
    <property type="protein sequence ID" value="BAH50732.1"/>
    <property type="molecule type" value="Genomic_DNA"/>
</dbReference>
<dbReference type="PANTHER" id="PTHR43756:SF5">
    <property type="entry name" value="CHOLINE MONOOXYGENASE, CHLOROPLASTIC"/>
    <property type="match status" value="1"/>
</dbReference>
<dbReference type="InterPro" id="IPR036922">
    <property type="entry name" value="Rieske_2Fe-2S_sf"/>
</dbReference>
<evidence type="ECO:0000256" key="1">
    <source>
        <dbReference type="ARBA" id="ARBA00001962"/>
    </source>
</evidence>
<gene>
    <name evidence="9" type="ordered locus">ROP_24850</name>
</gene>
<comment type="cofactor">
    <cofactor evidence="1">
        <name>Fe cation</name>
        <dbReference type="ChEBI" id="CHEBI:24875"/>
    </cofactor>
</comment>
<dbReference type="GO" id="GO:0005506">
    <property type="term" value="F:iron ion binding"/>
    <property type="evidence" value="ECO:0007669"/>
    <property type="project" value="InterPro"/>
</dbReference>
<evidence type="ECO:0000256" key="3">
    <source>
        <dbReference type="ARBA" id="ARBA00022723"/>
    </source>
</evidence>
<name>C1B3N4_RHOOB</name>
<evidence type="ECO:0000256" key="6">
    <source>
        <dbReference type="ARBA" id="ARBA00023014"/>
    </source>
</evidence>
<dbReference type="InterPro" id="IPR015879">
    <property type="entry name" value="Ring_hydroxy_dOase_asu_C_dom"/>
</dbReference>
<evidence type="ECO:0000256" key="2">
    <source>
        <dbReference type="ARBA" id="ARBA00022714"/>
    </source>
</evidence>
<keyword evidence="4" id="KW-0560">Oxidoreductase</keyword>
<proteinExistence type="predicted"/>
<evidence type="ECO:0000313" key="9">
    <source>
        <dbReference type="EMBL" id="BAH50732.1"/>
    </source>
</evidence>
<dbReference type="Gene3D" id="3.90.380.10">
    <property type="entry name" value="Naphthalene 1,2-dioxygenase Alpha Subunit, Chain A, domain 1"/>
    <property type="match status" value="1"/>
</dbReference>
<dbReference type="STRING" id="632772.ROP_24850"/>
<feature type="compositionally biased region" description="Basic and acidic residues" evidence="7">
    <location>
        <begin position="1"/>
        <end position="16"/>
    </location>
</feature>
<dbReference type="Gene3D" id="2.102.10.10">
    <property type="entry name" value="Rieske [2Fe-2S] iron-sulphur domain"/>
    <property type="match status" value="1"/>
</dbReference>
<protein>
    <submittedName>
        <fullName evidence="9">Putative iron-sulfur protein</fullName>
    </submittedName>
</protein>
<sequence>MNKTMTDVEPRTRTDRSPGVSYHDLLAADTQHVPDFLKMESPHDLGTADIPAYFYFSPEIHELEKEKIWRKTWQFACREELIPHVGDTEIYDIAGISILLVRTGPREIKGYYNACLHRGRQLREEPGTVRELRCQFHGFCWALDGKLAHVPAQWDFPQIEPEKFGLPEVRVDTWGGFVFINMDPDAEPLLDYLGELPAQFERWDFENRYTQAHVEKVLPCNWKVAQEAFMESFHVVTTHPQLLQGIGDANSQYDYWNNVSRAITPRGTPSPHLTVQPTEQEIFDSMMGLGLEDAPIKTLPDDVRARTVIADATRKAMSDMLGDKAQSLSDSECVDTFFYTVFPNFHPWGAYNRTCYRFKPNGDDPETCIMECLVLSPFQGERPAPAKVRRMGLDETFVDADELGTLARVFFQDEYNVGWVQKGLHTLVENKPGVTFGAYQETKIRHFYDLYRKRIGR</sequence>
<dbReference type="SUPFAM" id="SSF50022">
    <property type="entry name" value="ISP domain"/>
    <property type="match status" value="1"/>
</dbReference>
<keyword evidence="2" id="KW-0001">2Fe-2S</keyword>
<reference evidence="9 10" key="1">
    <citation type="submission" date="2009-03" db="EMBL/GenBank/DDBJ databases">
        <title>Comparison of the complete genome sequences of Rhodococcus erythropolis PR4 and Rhodococcus opacus B4.</title>
        <authorList>
            <person name="Takarada H."/>
            <person name="Sekine M."/>
            <person name="Hosoyama A."/>
            <person name="Yamada R."/>
            <person name="Fujisawa T."/>
            <person name="Omata S."/>
            <person name="Shimizu A."/>
            <person name="Tsukatani N."/>
            <person name="Tanikawa S."/>
            <person name="Fujita N."/>
            <person name="Harayama S."/>
        </authorList>
    </citation>
    <scope>NUCLEOTIDE SEQUENCE [LARGE SCALE GENOMIC DNA]</scope>
    <source>
        <strain evidence="9 10">B4</strain>
    </source>
</reference>
<dbReference type="GO" id="GO:0004497">
    <property type="term" value="F:monooxygenase activity"/>
    <property type="evidence" value="ECO:0007669"/>
    <property type="project" value="UniProtKB-ARBA"/>
</dbReference>
<dbReference type="CDD" id="cd03469">
    <property type="entry name" value="Rieske_RO_Alpha_N"/>
    <property type="match status" value="1"/>
</dbReference>
<keyword evidence="5" id="KW-0408">Iron</keyword>
<dbReference type="InterPro" id="IPR001663">
    <property type="entry name" value="Rng_hydr_dOase-A"/>
</dbReference>
<dbReference type="CDD" id="cd08882">
    <property type="entry name" value="RHO_alpha_C_MupW-like"/>
    <property type="match status" value="1"/>
</dbReference>
<dbReference type="PROSITE" id="PS51296">
    <property type="entry name" value="RIESKE"/>
    <property type="match status" value="1"/>
</dbReference>
<dbReference type="OrthoDB" id="5243643at2"/>